<accession>A0AAU8K656</accession>
<dbReference type="InterPro" id="IPR036052">
    <property type="entry name" value="TrpB-like_PALP_sf"/>
</dbReference>
<reference evidence="11" key="1">
    <citation type="submission" date="2024-06" db="EMBL/GenBank/DDBJ databases">
        <title>The genome sequences of Kitasatospora sp. strain HUAS MG31.</title>
        <authorList>
            <person name="Mo P."/>
        </authorList>
    </citation>
    <scope>NUCLEOTIDE SEQUENCE</scope>
    <source>
        <strain evidence="11">HUAS MG31</strain>
    </source>
</reference>
<evidence type="ECO:0000256" key="3">
    <source>
        <dbReference type="ARBA" id="ARBA00004924"/>
    </source>
</evidence>
<comment type="similarity">
    <text evidence="4">Belongs to the cysteine synthase/cystathionine beta-synthase family. SbnA subfamily.</text>
</comment>
<evidence type="ECO:0000256" key="7">
    <source>
        <dbReference type="ARBA" id="ARBA00016985"/>
    </source>
</evidence>
<dbReference type="NCBIfam" id="TIGR03945">
    <property type="entry name" value="PLP_SbnA_fam"/>
    <property type="match status" value="1"/>
</dbReference>
<evidence type="ECO:0000256" key="6">
    <source>
        <dbReference type="ARBA" id="ARBA00012331"/>
    </source>
</evidence>
<dbReference type="KEGG" id="kcm:ABWK59_32060"/>
<dbReference type="CDD" id="cd01561">
    <property type="entry name" value="CBS_like"/>
    <property type="match status" value="1"/>
</dbReference>
<protein>
    <recommendedName>
        <fullName evidence="7">N-(2-amino-2-carboxyethyl)-L-glutamate synthase</fullName>
        <ecNumber evidence="6">2.5.1.140</ecNumber>
    </recommendedName>
</protein>
<dbReference type="InterPro" id="IPR001216">
    <property type="entry name" value="P-phosphate_BS"/>
</dbReference>
<feature type="domain" description="Tryptophan synthase beta chain-like PALP" evidence="10">
    <location>
        <begin position="3"/>
        <end position="291"/>
    </location>
</feature>
<dbReference type="InterPro" id="IPR050214">
    <property type="entry name" value="Cys_Synth/Cystath_Beta-Synth"/>
</dbReference>
<evidence type="ECO:0000256" key="1">
    <source>
        <dbReference type="ARBA" id="ARBA00001933"/>
    </source>
</evidence>
<dbReference type="AlphaFoldDB" id="A0AAU8K656"/>
<dbReference type="Gene3D" id="3.40.50.1100">
    <property type="match status" value="2"/>
</dbReference>
<sequence>MLSAIGSTPLVELRRLVPDAPFRLYAKLEGMNPGGSMKDRAAFSMLGGLIADGTIVPGKSVVVESSSGNLAIGLAQVCCYFGVRLICVVDPRTTEQNVAILRAYGAEVDMVTEPDPKSGEYLPERLRRVRRLVSRIPHAYWPNQYGNLLNARAHERTMAEIAEALSGQVDYLFVATSSCGTLRGCADYVRRAGLGTRIVAVDAQGSGIFTAPSGSRRIPGHGAAMPPALLIPDLADEVALIADADCVRGCRRLVASEAVLAGGSAGAVVAALLEHRFRIPAGANCVMVLADRGDRYLDTVYCDSWVRDHLGLDAADLDGSTLDGFPAPSLADLPGPLTALCDPLEHLQSDFDHKEPAPC</sequence>
<dbReference type="InterPro" id="IPR001926">
    <property type="entry name" value="TrpB-like_PALP"/>
</dbReference>
<evidence type="ECO:0000313" key="11">
    <source>
        <dbReference type="EMBL" id="XCM84233.1"/>
    </source>
</evidence>
<dbReference type="EMBL" id="CP159872">
    <property type="protein sequence ID" value="XCM84233.1"/>
    <property type="molecule type" value="Genomic_DNA"/>
</dbReference>
<keyword evidence="9" id="KW-0663">Pyridoxal phosphate</keyword>
<dbReference type="InterPro" id="IPR023927">
    <property type="entry name" value="SbnA"/>
</dbReference>
<evidence type="ECO:0000259" key="10">
    <source>
        <dbReference type="Pfam" id="PF00291"/>
    </source>
</evidence>
<evidence type="ECO:0000256" key="4">
    <source>
        <dbReference type="ARBA" id="ARBA00008519"/>
    </source>
</evidence>
<dbReference type="PANTHER" id="PTHR10314">
    <property type="entry name" value="CYSTATHIONINE BETA-SYNTHASE"/>
    <property type="match status" value="1"/>
</dbReference>
<evidence type="ECO:0000256" key="9">
    <source>
        <dbReference type="ARBA" id="ARBA00022898"/>
    </source>
</evidence>
<dbReference type="RefSeq" id="WP_354645170.1">
    <property type="nucleotide sequence ID" value="NZ_CP159872.1"/>
</dbReference>
<evidence type="ECO:0000256" key="8">
    <source>
        <dbReference type="ARBA" id="ARBA00022679"/>
    </source>
</evidence>
<name>A0AAU8K656_9ACTN</name>
<comment type="function">
    <text evidence="2">Catalyzes the synthesis of N-((2S)-2-amino-2-carboxyethyl)-L-glutamate (ACEGA) from O-phospho-L-serine and L-glutamate. Involved in the biosynthesis of L-2,3-diaminopropionic acid (L-Dap), a precursor of staphyloferrin B and antibiotics.</text>
</comment>
<dbReference type="EC" id="2.5.1.140" evidence="6"/>
<comment type="pathway">
    <text evidence="3">Siderophore biosynthesis.</text>
</comment>
<comment type="subunit">
    <text evidence="5">Homodimer.</text>
</comment>
<dbReference type="SUPFAM" id="SSF53686">
    <property type="entry name" value="Tryptophan synthase beta subunit-like PLP-dependent enzymes"/>
    <property type="match status" value="1"/>
</dbReference>
<evidence type="ECO:0000256" key="2">
    <source>
        <dbReference type="ARBA" id="ARBA00004056"/>
    </source>
</evidence>
<dbReference type="PROSITE" id="PS00901">
    <property type="entry name" value="CYS_SYNTHASE"/>
    <property type="match status" value="1"/>
</dbReference>
<dbReference type="GO" id="GO:0006535">
    <property type="term" value="P:cysteine biosynthetic process from serine"/>
    <property type="evidence" value="ECO:0007669"/>
    <property type="project" value="InterPro"/>
</dbReference>
<gene>
    <name evidence="11" type="primary">sbnA</name>
    <name evidence="11" type="ORF">ABWK59_32060</name>
</gene>
<evidence type="ECO:0000256" key="5">
    <source>
        <dbReference type="ARBA" id="ARBA00011738"/>
    </source>
</evidence>
<keyword evidence="8" id="KW-0808">Transferase</keyword>
<organism evidence="11">
    <name type="scientific">Kitasatospora camelliae</name>
    <dbReference type="NCBI Taxonomy" id="3156397"/>
    <lineage>
        <taxon>Bacteria</taxon>
        <taxon>Bacillati</taxon>
        <taxon>Actinomycetota</taxon>
        <taxon>Actinomycetes</taxon>
        <taxon>Kitasatosporales</taxon>
        <taxon>Streptomycetaceae</taxon>
        <taxon>Kitasatospora</taxon>
    </lineage>
</organism>
<dbReference type="Pfam" id="PF00291">
    <property type="entry name" value="PALP"/>
    <property type="match status" value="1"/>
</dbReference>
<proteinExistence type="inferred from homology"/>
<dbReference type="GO" id="GO:0016765">
    <property type="term" value="F:transferase activity, transferring alkyl or aryl (other than methyl) groups"/>
    <property type="evidence" value="ECO:0007669"/>
    <property type="project" value="UniProtKB-ARBA"/>
</dbReference>
<comment type="cofactor">
    <cofactor evidence="1">
        <name>pyridoxal 5'-phosphate</name>
        <dbReference type="ChEBI" id="CHEBI:597326"/>
    </cofactor>
</comment>